<reference evidence="2 3" key="1">
    <citation type="submission" date="2015-09" db="EMBL/GenBank/DDBJ databases">
        <title>Draft genome sequence of Kouleothrix aurantiaca JCM 19913.</title>
        <authorList>
            <person name="Hemp J."/>
        </authorList>
    </citation>
    <scope>NUCLEOTIDE SEQUENCE [LARGE SCALE GENOMIC DNA]</scope>
    <source>
        <strain evidence="2 3">COM-B</strain>
    </source>
</reference>
<accession>A0A0P9DY95</accession>
<dbReference type="InterPro" id="IPR007484">
    <property type="entry name" value="Peptidase_M28"/>
</dbReference>
<name>A0A0P9DY95_9CHLR</name>
<evidence type="ECO:0000313" key="3">
    <source>
        <dbReference type="Proteomes" id="UP000050509"/>
    </source>
</evidence>
<dbReference type="GO" id="GO:0006508">
    <property type="term" value="P:proteolysis"/>
    <property type="evidence" value="ECO:0007669"/>
    <property type="project" value="InterPro"/>
</dbReference>
<organism evidence="2 3">
    <name type="scientific">Kouleothrix aurantiaca</name>
    <dbReference type="NCBI Taxonomy" id="186479"/>
    <lineage>
        <taxon>Bacteria</taxon>
        <taxon>Bacillati</taxon>
        <taxon>Chloroflexota</taxon>
        <taxon>Chloroflexia</taxon>
        <taxon>Chloroflexales</taxon>
        <taxon>Roseiflexineae</taxon>
        <taxon>Roseiflexaceae</taxon>
        <taxon>Kouleothrix</taxon>
    </lineage>
</organism>
<comment type="caution">
    <text evidence="2">The sequence shown here is derived from an EMBL/GenBank/DDBJ whole genome shotgun (WGS) entry which is preliminary data.</text>
</comment>
<proteinExistence type="predicted"/>
<dbReference type="AlphaFoldDB" id="A0A0P9DY95"/>
<dbReference type="PANTHER" id="PTHR12147:SF26">
    <property type="entry name" value="PEPTIDASE M28 DOMAIN-CONTAINING PROTEIN"/>
    <property type="match status" value="1"/>
</dbReference>
<keyword evidence="3" id="KW-1185">Reference proteome</keyword>
<feature type="domain" description="Peptidase M28" evidence="1">
    <location>
        <begin position="219"/>
        <end position="408"/>
    </location>
</feature>
<sequence>MTSVASQSPPIIIQELVASFDRTRAQHDLTRLCTPAFAGRRIGTEGHERAQVWLTETMRALGLTVTTFDFTMEQPVLDLSALPTLDILEPDGTVQRSFLHRREFAEHPRSADCPTTIIGPVRPWRDDSDLHGAWVMLDRRPQGQDLAALAVQLSRQGPVGLLLAQAIGEQGYLAKRVMASPPIAMPGLVVRADLVPSLIGVQMRASVPIRRIFASGAHVLGRVAGADPAFDNTPLLLGAHYDGVGDDPGGTRIPGAADNAAGVAVVLEVARALVRVAAPPRRPIILAAFDGEEVNALGSQAYAHDLKRQGLVPLVINLDGAARFNEAAWVEPGGPADALVAALDRAGQWLEIPLILGAVGSDNRRYAAQGFPTVGVALGGVGGHTPADVPGQVDLAAVELAGRLLLATIGQLVF</sequence>
<evidence type="ECO:0000259" key="1">
    <source>
        <dbReference type="Pfam" id="PF04389"/>
    </source>
</evidence>
<gene>
    <name evidence="2" type="ORF">SE17_00830</name>
</gene>
<dbReference type="Gene3D" id="3.40.630.10">
    <property type="entry name" value="Zn peptidases"/>
    <property type="match status" value="2"/>
</dbReference>
<dbReference type="EMBL" id="LJCR01000007">
    <property type="protein sequence ID" value="KPV54914.1"/>
    <property type="molecule type" value="Genomic_DNA"/>
</dbReference>
<dbReference type="Pfam" id="PF04389">
    <property type="entry name" value="Peptidase_M28"/>
    <property type="match status" value="1"/>
</dbReference>
<protein>
    <recommendedName>
        <fullName evidence="1">Peptidase M28 domain-containing protein</fullName>
    </recommendedName>
</protein>
<dbReference type="SUPFAM" id="SSF53187">
    <property type="entry name" value="Zn-dependent exopeptidases"/>
    <property type="match status" value="1"/>
</dbReference>
<dbReference type="InterPro" id="IPR045175">
    <property type="entry name" value="M28_fam"/>
</dbReference>
<dbReference type="PANTHER" id="PTHR12147">
    <property type="entry name" value="METALLOPEPTIDASE M28 FAMILY MEMBER"/>
    <property type="match status" value="1"/>
</dbReference>
<dbReference type="Proteomes" id="UP000050509">
    <property type="component" value="Unassembled WGS sequence"/>
</dbReference>
<dbReference type="GO" id="GO:0008235">
    <property type="term" value="F:metalloexopeptidase activity"/>
    <property type="evidence" value="ECO:0007669"/>
    <property type="project" value="InterPro"/>
</dbReference>
<evidence type="ECO:0000313" key="2">
    <source>
        <dbReference type="EMBL" id="KPV54914.1"/>
    </source>
</evidence>